<keyword evidence="5" id="KW-0732">Signal</keyword>
<keyword evidence="2 4" id="KW-0378">Hydrolase</keyword>
<feature type="signal peptide" evidence="5">
    <location>
        <begin position="1"/>
        <end position="20"/>
    </location>
</feature>
<reference evidence="7" key="2">
    <citation type="submission" date="2023-08" db="EMBL/GenBank/DDBJ databases">
        <title>Mucin Metabolism Genes Underlie the Key Renovations of Bacteroides xylanisolvens Genomes in Captive Great Apes.</title>
        <authorList>
            <person name="Nishida A.H."/>
        </authorList>
    </citation>
    <scope>NUCLEOTIDE SEQUENCE</scope>
    <source>
        <strain evidence="7">P13.H9</strain>
    </source>
</reference>
<dbReference type="PROSITE" id="PS51764">
    <property type="entry name" value="GH26"/>
    <property type="match status" value="1"/>
</dbReference>
<dbReference type="PANTHER" id="PTHR40079">
    <property type="entry name" value="MANNAN ENDO-1,4-BETA-MANNOSIDASE E-RELATED"/>
    <property type="match status" value="1"/>
</dbReference>
<dbReference type="Proteomes" id="UP000283369">
    <property type="component" value="Unassembled WGS sequence"/>
</dbReference>
<dbReference type="PROSITE" id="PS51257">
    <property type="entry name" value="PROKAR_LIPOPROTEIN"/>
    <property type="match status" value="1"/>
</dbReference>
<feature type="active site" description="Proton donor" evidence="4">
    <location>
        <position position="332"/>
    </location>
</feature>
<dbReference type="InterPro" id="IPR017853">
    <property type="entry name" value="GH"/>
</dbReference>
<dbReference type="InterPro" id="IPR022790">
    <property type="entry name" value="GH26_dom"/>
</dbReference>
<dbReference type="RefSeq" id="WP_008024323.1">
    <property type="nucleotide sequence ID" value="NZ_CP183042.1"/>
</dbReference>
<reference evidence="8 9" key="1">
    <citation type="submission" date="2018-08" db="EMBL/GenBank/DDBJ databases">
        <title>A genome reference for cultivated species of the human gut microbiota.</title>
        <authorList>
            <person name="Zou Y."/>
            <person name="Xue W."/>
            <person name="Luo G."/>
        </authorList>
    </citation>
    <scope>NUCLEOTIDE SEQUENCE [LARGE SCALE GENOMIC DNA]</scope>
    <source>
        <strain evidence="8 9">AF14-7</strain>
    </source>
</reference>
<name>A0A1Y4VQ29_9BACE</name>
<dbReference type="AlphaFoldDB" id="A0A1Y4VQ29"/>
<proteinExistence type="inferred from homology"/>
<evidence type="ECO:0000256" key="4">
    <source>
        <dbReference type="PROSITE-ProRule" id="PRU01100"/>
    </source>
</evidence>
<comment type="similarity">
    <text evidence="1 4">Belongs to the glycosyl hydrolase 26 family.</text>
</comment>
<dbReference type="SUPFAM" id="SSF49785">
    <property type="entry name" value="Galactose-binding domain-like"/>
    <property type="match status" value="1"/>
</dbReference>
<dbReference type="EMBL" id="JAIWYE010000026">
    <property type="protein sequence ID" value="MCA4705013.1"/>
    <property type="molecule type" value="Genomic_DNA"/>
</dbReference>
<dbReference type="SUPFAM" id="SSF51445">
    <property type="entry name" value="(Trans)glycosidases"/>
    <property type="match status" value="1"/>
</dbReference>
<evidence type="ECO:0000259" key="6">
    <source>
        <dbReference type="PROSITE" id="PS51764"/>
    </source>
</evidence>
<dbReference type="PANTHER" id="PTHR40079:SF4">
    <property type="entry name" value="GH26 DOMAIN-CONTAINING PROTEIN-RELATED"/>
    <property type="match status" value="1"/>
</dbReference>
<evidence type="ECO:0000313" key="9">
    <source>
        <dbReference type="Proteomes" id="UP000283369"/>
    </source>
</evidence>
<dbReference type="EMBL" id="QRYV01000027">
    <property type="protein sequence ID" value="RGV14219.1"/>
    <property type="molecule type" value="Genomic_DNA"/>
</dbReference>
<organism evidence="8 9">
    <name type="scientific">Bacteroides xylanisolvens</name>
    <dbReference type="NCBI Taxonomy" id="371601"/>
    <lineage>
        <taxon>Bacteria</taxon>
        <taxon>Pseudomonadati</taxon>
        <taxon>Bacteroidota</taxon>
        <taxon>Bacteroidia</taxon>
        <taxon>Bacteroidales</taxon>
        <taxon>Bacteroidaceae</taxon>
        <taxon>Bacteroides</taxon>
    </lineage>
</organism>
<gene>
    <name evidence="8" type="ORF">DWW25_12510</name>
    <name evidence="7" type="ORF">LD004_15510</name>
</gene>
<evidence type="ECO:0000256" key="1">
    <source>
        <dbReference type="ARBA" id="ARBA00007754"/>
    </source>
</evidence>
<dbReference type="Proteomes" id="UP001198461">
    <property type="component" value="Unassembled WGS sequence"/>
</dbReference>
<evidence type="ECO:0000256" key="3">
    <source>
        <dbReference type="ARBA" id="ARBA00023295"/>
    </source>
</evidence>
<feature type="active site" description="Nucleophile" evidence="4">
    <location>
        <position position="439"/>
    </location>
</feature>
<feature type="domain" description="GH26" evidence="6">
    <location>
        <begin position="170"/>
        <end position="506"/>
    </location>
</feature>
<evidence type="ECO:0000256" key="5">
    <source>
        <dbReference type="SAM" id="SignalP"/>
    </source>
</evidence>
<dbReference type="Gene3D" id="2.60.120.260">
    <property type="entry name" value="Galactose-binding domain-like"/>
    <property type="match status" value="1"/>
</dbReference>
<dbReference type="InterPro" id="IPR000805">
    <property type="entry name" value="Glyco_hydro_26"/>
</dbReference>
<dbReference type="GO" id="GO:0006080">
    <property type="term" value="P:substituted mannan metabolic process"/>
    <property type="evidence" value="ECO:0007669"/>
    <property type="project" value="InterPro"/>
</dbReference>
<sequence>MKLKNLWLIAVAILIYACNAEETRSWEVTFDPNKPKDPNEQSIINVAAGKFYKMNVVANNAYADKAPLDPWTSGTKLTDEETGTLSTKNRGVGWDAQTVEVIIDLGSLRSITEVSVHAISDPTSQIVFPAQIEVSTSKDKSQWEKAASPITYSDSNGKSDAWGKTDFSNVACRYVKATLKSSASTSTMMLIDEIKVMGEFHNDMKYVPEKGCYHGAFPPLYGFDPEDREGSTDQCAVALFEKLVGKQLSMILWYQNMEPGRNFSEMQTVREKYWGKNYQGKYRFFLYGWLPVIPTQQMANGELDDFHKSYFAEVAAQKVRDMGPIWFRPANEMNGSWTPYYGDPTNYVKAWRRMYNIAEQLGVTAYNVFVWSPNSVSMPGTEANAMKNYYPGDMYVDWLGVSCYPPSLSATYPEERRYPLTLMQGIKQVSADKPIMISEGGYSSTCDHQRWVREWFKLKDEEPRVKAVVWENHENAENGDRRLQSDPLALELYKELVQDPYWLDLIPDAVYSEIETRKNNSK</sequence>
<protein>
    <submittedName>
        <fullName evidence="8">Endoglucanase</fullName>
    </submittedName>
</protein>
<feature type="chain" id="PRO_5042692093" evidence="5">
    <location>
        <begin position="21"/>
        <end position="522"/>
    </location>
</feature>
<keyword evidence="3 4" id="KW-0326">Glycosidase</keyword>
<dbReference type="GO" id="GO:0016985">
    <property type="term" value="F:mannan endo-1,4-beta-mannosidase activity"/>
    <property type="evidence" value="ECO:0007669"/>
    <property type="project" value="InterPro"/>
</dbReference>
<dbReference type="Gene3D" id="3.20.20.80">
    <property type="entry name" value="Glycosidases"/>
    <property type="match status" value="1"/>
</dbReference>
<evidence type="ECO:0000313" key="7">
    <source>
        <dbReference type="EMBL" id="MCA4705013.1"/>
    </source>
</evidence>
<accession>A0A1Y4VQ29</accession>
<dbReference type="InterPro" id="IPR008979">
    <property type="entry name" value="Galactose-bd-like_sf"/>
</dbReference>
<evidence type="ECO:0000313" key="8">
    <source>
        <dbReference type="EMBL" id="RGV14219.1"/>
    </source>
</evidence>
<comment type="caution">
    <text evidence="8">The sequence shown here is derived from an EMBL/GenBank/DDBJ whole genome shotgun (WGS) entry which is preliminary data.</text>
</comment>
<evidence type="ECO:0000256" key="2">
    <source>
        <dbReference type="ARBA" id="ARBA00022801"/>
    </source>
</evidence>
<dbReference type="Pfam" id="PF02156">
    <property type="entry name" value="Glyco_hydro_26"/>
    <property type="match status" value="1"/>
</dbReference>